<dbReference type="SMART" id="SM00552">
    <property type="entry name" value="ADEAMc"/>
    <property type="match status" value="1"/>
</dbReference>
<evidence type="ECO:0000256" key="4">
    <source>
        <dbReference type="ARBA" id="ARBA00022833"/>
    </source>
</evidence>
<feature type="domain" description="A to I editase" evidence="13">
    <location>
        <begin position="63"/>
        <end position="521"/>
    </location>
</feature>
<sequence length="522" mass="57351">MWSADGIVSLCCEHYSTKLPRKGMPESGREWTLLAAVVKIKAAPEEETVSSGERQKASKEVVALGTGTKCIGQSKMSKNGDVLNDSHAEVVARRGFLRYLCYQLLLAVRGDESSIFTPGAEKGKWRLKPGLSFVFFTSHTPCGDASIIPMMNREDQPCQPIRAEEPRLTAAPSTPRQGNDKDHMTESEPVAMDLRLKRKPEENNAGSSIKRIKTENSLSRSSFRAKEKGNRVSESQGDSSGQAPQKEEASTSEQGPALGGSASKSSLTAQAEVLDVHRTGAKCVPGGSQDPHQAGAQYHSVGQLRVKPGRGDRTLSLSCSDKMARWNVLGCQGALLMHYLQGPLYFSAVITGRCPYSDEAMRRALISRCSALESLPPGFTVSSVELQQSQVEFIHSRRLLDENHDPSKGKVTPCGAAISWCAVPDQPLDVTANGSKQGVTKKALGTPQARSRICKAELFLQFRELVASTPEEQLPDSLREKDLKTYWDFKRAAVDYQQAWQALRQQVFEAWIRSPRELLQFE</sequence>
<evidence type="ECO:0000256" key="2">
    <source>
        <dbReference type="ARBA" id="ARBA00022723"/>
    </source>
</evidence>
<protein>
    <recommendedName>
        <fullName evidence="9">tRNA-specific adenosine deaminase 1</fullName>
        <ecNumber evidence="8">3.5.4.34</ecNumber>
    </recommendedName>
    <alternativeName>
        <fullName evidence="10">tRNA-specific adenosine-37 deaminase</fullName>
    </alternativeName>
</protein>
<comment type="cofactor">
    <cofactor evidence="5">
        <name>1D-myo-inositol hexakisphosphate</name>
        <dbReference type="ChEBI" id="CHEBI:58130"/>
    </cofactor>
</comment>
<evidence type="ECO:0000313" key="14">
    <source>
        <dbReference type="EMBL" id="KAK1162042.1"/>
    </source>
</evidence>
<reference evidence="14" key="1">
    <citation type="submission" date="2022-02" db="EMBL/GenBank/DDBJ databases">
        <title>Atlantic sturgeon de novo genome assembly.</title>
        <authorList>
            <person name="Stock M."/>
            <person name="Klopp C."/>
            <person name="Guiguen Y."/>
            <person name="Cabau C."/>
            <person name="Parinello H."/>
            <person name="Santidrian Yebra-Pimentel E."/>
            <person name="Kuhl H."/>
            <person name="Dirks R.P."/>
            <person name="Guessner J."/>
            <person name="Wuertz S."/>
            <person name="Du K."/>
            <person name="Schartl M."/>
        </authorList>
    </citation>
    <scope>NUCLEOTIDE SEQUENCE</scope>
    <source>
        <strain evidence="14">STURGEONOMICS-FGT-2020</strain>
        <tissue evidence="14">Whole blood</tissue>
    </source>
</reference>
<evidence type="ECO:0000256" key="9">
    <source>
        <dbReference type="ARBA" id="ARBA00040502"/>
    </source>
</evidence>
<keyword evidence="15" id="KW-1185">Reference proteome</keyword>
<evidence type="ECO:0000256" key="10">
    <source>
        <dbReference type="ARBA" id="ARBA00041760"/>
    </source>
</evidence>
<evidence type="ECO:0000256" key="3">
    <source>
        <dbReference type="ARBA" id="ARBA00022801"/>
    </source>
</evidence>
<dbReference type="GO" id="GO:0003723">
    <property type="term" value="F:RNA binding"/>
    <property type="evidence" value="ECO:0007669"/>
    <property type="project" value="InterPro"/>
</dbReference>
<keyword evidence="1" id="KW-0819">tRNA processing</keyword>
<accession>A0AAD8D1I6</accession>
<evidence type="ECO:0000313" key="15">
    <source>
        <dbReference type="Proteomes" id="UP001230051"/>
    </source>
</evidence>
<evidence type="ECO:0000256" key="7">
    <source>
        <dbReference type="ARBA" id="ARBA00038326"/>
    </source>
</evidence>
<gene>
    <name evidence="14" type="primary">ADAT1</name>
    <name evidence="14" type="ORF">AOXY_G18320</name>
</gene>
<comment type="caution">
    <text evidence="14">The sequence shown here is derived from an EMBL/GenBank/DDBJ whole genome shotgun (WGS) entry which is preliminary data.</text>
</comment>
<dbReference type="InterPro" id="IPR002466">
    <property type="entry name" value="A_deamin"/>
</dbReference>
<proteinExistence type="inferred from homology"/>
<evidence type="ECO:0000259" key="13">
    <source>
        <dbReference type="PROSITE" id="PS50141"/>
    </source>
</evidence>
<evidence type="ECO:0000256" key="1">
    <source>
        <dbReference type="ARBA" id="ARBA00022694"/>
    </source>
</evidence>
<dbReference type="EC" id="3.5.4.34" evidence="8"/>
<feature type="region of interest" description="Disordered" evidence="12">
    <location>
        <begin position="164"/>
        <end position="266"/>
    </location>
</feature>
<comment type="catalytic activity">
    <reaction evidence="11">
        <text>adenosine(37) in tRNA(Ala) + H2O + H(+) = inosine(37) in tRNA(Ala) + NH4(+)</text>
        <dbReference type="Rhea" id="RHEA:50968"/>
        <dbReference type="Rhea" id="RHEA-COMP:12855"/>
        <dbReference type="Rhea" id="RHEA-COMP:12856"/>
        <dbReference type="ChEBI" id="CHEBI:15377"/>
        <dbReference type="ChEBI" id="CHEBI:15378"/>
        <dbReference type="ChEBI" id="CHEBI:28938"/>
        <dbReference type="ChEBI" id="CHEBI:74411"/>
        <dbReference type="ChEBI" id="CHEBI:82852"/>
        <dbReference type="EC" id="3.5.4.34"/>
    </reaction>
</comment>
<dbReference type="Pfam" id="PF02137">
    <property type="entry name" value="A_deamin"/>
    <property type="match status" value="1"/>
</dbReference>
<feature type="compositionally biased region" description="Polar residues" evidence="12">
    <location>
        <begin position="232"/>
        <end position="243"/>
    </location>
</feature>
<evidence type="ECO:0000256" key="5">
    <source>
        <dbReference type="ARBA" id="ARBA00037026"/>
    </source>
</evidence>
<dbReference type="GO" id="GO:0008033">
    <property type="term" value="P:tRNA processing"/>
    <property type="evidence" value="ECO:0007669"/>
    <property type="project" value="UniProtKB-KW"/>
</dbReference>
<evidence type="ECO:0000256" key="6">
    <source>
        <dbReference type="ARBA" id="ARBA00037784"/>
    </source>
</evidence>
<dbReference type="AlphaFoldDB" id="A0AAD8D1I6"/>
<dbReference type="PANTHER" id="PTHR46516:SF1">
    <property type="entry name" value="TRNA-SPECIFIC ADENOSINE DEAMINASE 1"/>
    <property type="match status" value="1"/>
</dbReference>
<dbReference type="PANTHER" id="PTHR46516">
    <property type="entry name" value="TRNA-SPECIFIC ADENOSINE DEAMINASE 1"/>
    <property type="match status" value="1"/>
</dbReference>
<comment type="similarity">
    <text evidence="7">Belongs to the ADAT1 family.</text>
</comment>
<keyword evidence="3" id="KW-0378">Hydrolase</keyword>
<organism evidence="14 15">
    <name type="scientific">Acipenser oxyrinchus oxyrinchus</name>
    <dbReference type="NCBI Taxonomy" id="40147"/>
    <lineage>
        <taxon>Eukaryota</taxon>
        <taxon>Metazoa</taxon>
        <taxon>Chordata</taxon>
        <taxon>Craniata</taxon>
        <taxon>Vertebrata</taxon>
        <taxon>Euteleostomi</taxon>
        <taxon>Actinopterygii</taxon>
        <taxon>Chondrostei</taxon>
        <taxon>Acipenseriformes</taxon>
        <taxon>Acipenseridae</taxon>
        <taxon>Acipenser</taxon>
    </lineage>
</organism>
<dbReference type="PROSITE" id="PS50141">
    <property type="entry name" value="A_DEAMIN_EDITASE"/>
    <property type="match status" value="1"/>
</dbReference>
<comment type="function">
    <text evidence="6">Specifically deaminates adenosine-37 to inosine in tRNA-Ala.</text>
</comment>
<evidence type="ECO:0000256" key="12">
    <source>
        <dbReference type="SAM" id="MobiDB-lite"/>
    </source>
</evidence>
<dbReference type="EMBL" id="JAGXEW010000017">
    <property type="protein sequence ID" value="KAK1162042.1"/>
    <property type="molecule type" value="Genomic_DNA"/>
</dbReference>
<evidence type="ECO:0000256" key="11">
    <source>
        <dbReference type="ARBA" id="ARBA00047635"/>
    </source>
</evidence>
<dbReference type="GO" id="GO:0043829">
    <property type="term" value="F:tRNA-specific adenosine-37 deaminase activity"/>
    <property type="evidence" value="ECO:0007669"/>
    <property type="project" value="UniProtKB-EC"/>
</dbReference>
<name>A0AAD8D1I6_ACIOX</name>
<dbReference type="Proteomes" id="UP001230051">
    <property type="component" value="Unassembled WGS sequence"/>
</dbReference>
<keyword evidence="2" id="KW-0479">Metal-binding</keyword>
<evidence type="ECO:0000256" key="8">
    <source>
        <dbReference type="ARBA" id="ARBA00038940"/>
    </source>
</evidence>
<dbReference type="GO" id="GO:0046872">
    <property type="term" value="F:metal ion binding"/>
    <property type="evidence" value="ECO:0007669"/>
    <property type="project" value="UniProtKB-KW"/>
</dbReference>
<keyword evidence="4" id="KW-0862">Zinc</keyword>